<evidence type="ECO:0000313" key="6">
    <source>
        <dbReference type="Proteomes" id="UP000887575"/>
    </source>
</evidence>
<sequence>MGAKGYVKEAPGMREARRLEEWFDFVFDRLENFHNTEVTIFTLIGRDTLERRKAEDLNEFFGDTIFQSSFDSSNGLNIEAFFSIEHKTVFLVVNGFSDVTQIMNVFSETSSKPFFEKIQEAEKTQLQLLLFVSLMSHVVLFVEQGCRVDVGLTRTLKLVNKLRLEHSNEILKLLPDDLLDLLPKFEKEERLALPRFAFAFHRNTIRQDIGNVKRREIFNHLEQNLEQQIFNLLKIMRLIDTKDLNLSLGYLPEKDQYAQLIPNKNLDPVTKAFFILIGENGDEEDLHSDSHKQTVMCSYVSSLIDDARADKTNVYVKPALIEFTKMAQALHEIIFAEESLLEETLDKCVTVETDFIESLSKKHLNEAIILYSGKDKSRRLLTKSEHDTRFSSAVAYLESIAVKNPDEIITKVSEHCGGRWEKGCEAASLTGVLCQLTVHSSPGDTTTDSSQWQLHSSAARYVSACGCGHRQALREDPFSLKEANYDFYYLNPTFACCAVLDTHQFKLLNEMKGDEMEVDGEDGQWTAAQPEPRLLLGRRETRTPIEDESGSDEDEEVNDNDSKASSEQEITIPRNSTISPIEHPSSEDEEDLTMKHVNLDDSDDAIVVNKKHGEMVIDYEEKRISLKRKNINFCDGVPHSHLSGLPIFPSFQLTCLGRSNLYSHQYGLREMPGFRAGTDYLLPLDVSLEVDSSTWSRDMNYVQELVSTSDLGRLKFRRQRYGMNMEKVKLFIGFEYECPRGHRMFLGPDLEPLMTAKGSAKELVSKEAASKVLAQDLPLWRQCTCRKAPHVNAQLMRVHIVTPKAPVVVTIDPKIQTSSMDQGHFQTGEDIIFSACHSRIGVTKELFCHREILVLMENLRPIAST</sequence>
<dbReference type="PANTHER" id="PTHR13091:SF0">
    <property type="entry name" value="NONSENSE-MEDIATED MRNA DECAY FACTOR SMG8"/>
    <property type="match status" value="1"/>
</dbReference>
<comment type="function">
    <text evidence="4">Involved in nonsense-mediated decay (NMD) of mRNAs containing premature stop codons.</text>
</comment>
<dbReference type="AlphaFoldDB" id="A0AAF3EZM8"/>
<proteinExistence type="inferred from homology"/>
<protein>
    <recommendedName>
        <fullName evidence="3 4">Nonsense-mediated mRNA decay factor SMG8</fullName>
    </recommendedName>
</protein>
<feature type="compositionally biased region" description="Polar residues" evidence="5">
    <location>
        <begin position="567"/>
        <end position="579"/>
    </location>
</feature>
<keyword evidence="6" id="KW-1185">Reference proteome</keyword>
<keyword evidence="2 4" id="KW-0866">Nonsense-mediated mRNA decay</keyword>
<name>A0AAF3EZM8_9BILA</name>
<dbReference type="GO" id="GO:0000184">
    <property type="term" value="P:nuclear-transcribed mRNA catabolic process, nonsense-mediated decay"/>
    <property type="evidence" value="ECO:0007669"/>
    <property type="project" value="UniProtKB-UniRule"/>
</dbReference>
<evidence type="ECO:0000256" key="4">
    <source>
        <dbReference type="RuleBase" id="RU367133"/>
    </source>
</evidence>
<dbReference type="Pfam" id="PF10220">
    <property type="entry name" value="Smg8_Smg9"/>
    <property type="match status" value="2"/>
</dbReference>
<comment type="similarity">
    <text evidence="1 4">Belongs to the SMG8 family.</text>
</comment>
<reference evidence="7" key="1">
    <citation type="submission" date="2024-02" db="UniProtKB">
        <authorList>
            <consortium name="WormBaseParasite"/>
        </authorList>
    </citation>
    <scope>IDENTIFICATION</scope>
</reference>
<evidence type="ECO:0000256" key="2">
    <source>
        <dbReference type="ARBA" id="ARBA00023161"/>
    </source>
</evidence>
<accession>A0AAF3EZM8</accession>
<dbReference type="InterPro" id="IPR019354">
    <property type="entry name" value="SMG8-like"/>
</dbReference>
<organism evidence="6 7">
    <name type="scientific">Mesorhabditis belari</name>
    <dbReference type="NCBI Taxonomy" id="2138241"/>
    <lineage>
        <taxon>Eukaryota</taxon>
        <taxon>Metazoa</taxon>
        <taxon>Ecdysozoa</taxon>
        <taxon>Nematoda</taxon>
        <taxon>Chromadorea</taxon>
        <taxon>Rhabditida</taxon>
        <taxon>Rhabditina</taxon>
        <taxon>Rhabditomorpha</taxon>
        <taxon>Rhabditoidea</taxon>
        <taxon>Rhabditidae</taxon>
        <taxon>Mesorhabditinae</taxon>
        <taxon>Mesorhabditis</taxon>
    </lineage>
</organism>
<evidence type="ECO:0000256" key="3">
    <source>
        <dbReference type="ARBA" id="ARBA00029509"/>
    </source>
</evidence>
<dbReference type="Proteomes" id="UP000887575">
    <property type="component" value="Unassembled WGS sequence"/>
</dbReference>
<dbReference type="WBParaSite" id="MBELARI_LOCUS19673">
    <property type="protein sequence ID" value="MBELARI_LOCUS19673"/>
    <property type="gene ID" value="MBELARI_LOCUS19673"/>
</dbReference>
<feature type="region of interest" description="Disordered" evidence="5">
    <location>
        <begin position="518"/>
        <end position="590"/>
    </location>
</feature>
<evidence type="ECO:0000256" key="1">
    <source>
        <dbReference type="ARBA" id="ARBA00006443"/>
    </source>
</evidence>
<feature type="compositionally biased region" description="Acidic residues" evidence="5">
    <location>
        <begin position="546"/>
        <end position="559"/>
    </location>
</feature>
<evidence type="ECO:0000256" key="5">
    <source>
        <dbReference type="SAM" id="MobiDB-lite"/>
    </source>
</evidence>
<dbReference type="PANTHER" id="PTHR13091">
    <property type="entry name" value="AMPLIFIED IN BREAST CANCER 2-RELATED"/>
    <property type="match status" value="1"/>
</dbReference>
<evidence type="ECO:0000313" key="7">
    <source>
        <dbReference type="WBParaSite" id="MBELARI_LOCUS19673"/>
    </source>
</evidence>